<protein>
    <submittedName>
        <fullName evidence="4">Restriction endonuclease</fullName>
    </submittedName>
</protein>
<evidence type="ECO:0000313" key="4">
    <source>
        <dbReference type="EMBL" id="TFJ25611.1"/>
    </source>
</evidence>
<dbReference type="AlphaFoldDB" id="A0A7Z8CZW9"/>
<keyword evidence="1" id="KW-0378">Hydrolase</keyword>
<keyword evidence="2" id="KW-1133">Transmembrane helix</keyword>
<feature type="domain" description="Restriction endonuclease type IV Mrr" evidence="3">
    <location>
        <begin position="48"/>
        <end position="157"/>
    </location>
</feature>
<keyword evidence="2" id="KW-0812">Transmembrane</keyword>
<reference evidence="4 5" key="1">
    <citation type="journal article" date="2018" name="Int. J. Food Microbiol.">
        <title>Growth of Carnobacterium spp. isolated from chilled vacuum-packaged meat under relevant acidic conditions.</title>
        <authorList>
            <person name="Zhang P."/>
            <person name="Badoni M."/>
            <person name="Ganzle M."/>
            <person name="Yang X."/>
        </authorList>
    </citation>
    <scope>NUCLEOTIDE SEQUENCE [LARGE SCALE GENOMIC DNA]</scope>
    <source>
        <strain evidence="4 5">B2</strain>
    </source>
</reference>
<dbReference type="InterPro" id="IPR052906">
    <property type="entry name" value="Type_IV_Methyl-Rstrct_Enzyme"/>
</dbReference>
<evidence type="ECO:0000256" key="2">
    <source>
        <dbReference type="SAM" id="Phobius"/>
    </source>
</evidence>
<dbReference type="SUPFAM" id="SSF52980">
    <property type="entry name" value="Restriction endonuclease-like"/>
    <property type="match status" value="1"/>
</dbReference>
<evidence type="ECO:0000313" key="5">
    <source>
        <dbReference type="Proteomes" id="UP000297938"/>
    </source>
</evidence>
<keyword evidence="4" id="KW-0540">Nuclease</keyword>
<gene>
    <name evidence="4" type="ORF">CKN69_08925</name>
</gene>
<comment type="caution">
    <text evidence="4">The sequence shown here is derived from an EMBL/GenBank/DDBJ whole genome shotgun (WGS) entry which is preliminary data.</text>
</comment>
<dbReference type="PANTHER" id="PTHR30015">
    <property type="entry name" value="MRR RESTRICTION SYSTEM PROTEIN"/>
    <property type="match status" value="1"/>
</dbReference>
<organism evidence="4 5">
    <name type="scientific">Carnobacterium divergens</name>
    <name type="common">Lactobacillus divergens</name>
    <dbReference type="NCBI Taxonomy" id="2748"/>
    <lineage>
        <taxon>Bacteria</taxon>
        <taxon>Bacillati</taxon>
        <taxon>Bacillota</taxon>
        <taxon>Bacilli</taxon>
        <taxon>Lactobacillales</taxon>
        <taxon>Carnobacteriaceae</taxon>
        <taxon>Carnobacterium</taxon>
    </lineage>
</organism>
<accession>A0A7Z8CZW9</accession>
<dbReference type="InterPro" id="IPR011335">
    <property type="entry name" value="Restrct_endonuc-II-like"/>
</dbReference>
<dbReference type="InterPro" id="IPR007560">
    <property type="entry name" value="Restrct_endonuc_IV_Mrr"/>
</dbReference>
<evidence type="ECO:0000259" key="3">
    <source>
        <dbReference type="Pfam" id="PF04471"/>
    </source>
</evidence>
<dbReference type="Gene3D" id="3.40.1350.10">
    <property type="match status" value="1"/>
</dbReference>
<dbReference type="GO" id="GO:0009307">
    <property type="term" value="P:DNA restriction-modification system"/>
    <property type="evidence" value="ECO:0007669"/>
    <property type="project" value="InterPro"/>
</dbReference>
<dbReference type="GO" id="GO:0003677">
    <property type="term" value="F:DNA binding"/>
    <property type="evidence" value="ECO:0007669"/>
    <property type="project" value="InterPro"/>
</dbReference>
<name>A0A7Z8CZW9_CARDV</name>
<feature type="transmembrane region" description="Helical" evidence="2">
    <location>
        <begin position="15"/>
        <end position="36"/>
    </location>
</feature>
<dbReference type="PANTHER" id="PTHR30015:SF6">
    <property type="entry name" value="SLL1429 PROTEIN"/>
    <property type="match status" value="1"/>
</dbReference>
<dbReference type="GO" id="GO:0015666">
    <property type="term" value="F:restriction endodeoxyribonuclease activity"/>
    <property type="evidence" value="ECO:0007669"/>
    <property type="project" value="TreeGrafter"/>
</dbReference>
<sequence>MDLKTILEPLFKNQLFWIAISLLAFIYTIRIAIFFVERHKNYEMKDIDLMTGEKFEHYFANLLRKSNYKKVKVTQYQGDQGIDVLAHNGDKKIGYQCKRYKKNVGNKAVQEAHAGKSYYGLDEVYVVTNSNFTKSAEELAAKTGVCLIDRDYLYKMIKNVEKNK</sequence>
<proteinExistence type="predicted"/>
<dbReference type="InterPro" id="IPR011856">
    <property type="entry name" value="tRNA_endonuc-like_dom_sf"/>
</dbReference>
<keyword evidence="4" id="KW-0255">Endonuclease</keyword>
<evidence type="ECO:0000256" key="1">
    <source>
        <dbReference type="ARBA" id="ARBA00022801"/>
    </source>
</evidence>
<dbReference type="Proteomes" id="UP000297938">
    <property type="component" value="Unassembled WGS sequence"/>
</dbReference>
<dbReference type="Pfam" id="PF04471">
    <property type="entry name" value="Mrr_cat"/>
    <property type="match status" value="1"/>
</dbReference>
<keyword evidence="2" id="KW-0472">Membrane</keyword>
<dbReference type="EMBL" id="NRPP01000015">
    <property type="protein sequence ID" value="TFJ25611.1"/>
    <property type="molecule type" value="Genomic_DNA"/>
</dbReference>